<accession>A0A7C0VC15</accession>
<dbReference type="PROSITE" id="PS51257">
    <property type="entry name" value="PROKAR_LIPOPROTEIN"/>
    <property type="match status" value="1"/>
</dbReference>
<reference evidence="1" key="1">
    <citation type="journal article" date="2020" name="mSystems">
        <title>Genome- and Community-Level Interaction Insights into Carbon Utilization and Element Cycling Functions of Hydrothermarchaeota in Hydrothermal Sediment.</title>
        <authorList>
            <person name="Zhou Z."/>
            <person name="Liu Y."/>
            <person name="Xu W."/>
            <person name="Pan J."/>
            <person name="Luo Z.H."/>
            <person name="Li M."/>
        </authorList>
    </citation>
    <scope>NUCLEOTIDE SEQUENCE [LARGE SCALE GENOMIC DNA]</scope>
    <source>
        <strain evidence="1">HyVt-102</strain>
    </source>
</reference>
<gene>
    <name evidence="1" type="ORF">ENF18_03165</name>
</gene>
<name>A0A7C0VC15_UNCW3</name>
<organism evidence="1">
    <name type="scientific">candidate division WOR-3 bacterium</name>
    <dbReference type="NCBI Taxonomy" id="2052148"/>
    <lineage>
        <taxon>Bacteria</taxon>
        <taxon>Bacteria division WOR-3</taxon>
    </lineage>
</organism>
<evidence type="ECO:0000313" key="1">
    <source>
        <dbReference type="EMBL" id="HDI82775.1"/>
    </source>
</evidence>
<proteinExistence type="predicted"/>
<dbReference type="Proteomes" id="UP000885847">
    <property type="component" value="Unassembled WGS sequence"/>
</dbReference>
<dbReference type="AlphaFoldDB" id="A0A7C0VC15"/>
<comment type="caution">
    <text evidence="1">The sequence shown here is derived from an EMBL/GenBank/DDBJ whole genome shotgun (WGS) entry which is preliminary data.</text>
</comment>
<protein>
    <submittedName>
        <fullName evidence="1">Uncharacterized protein</fullName>
    </submittedName>
</protein>
<sequence length="197" mass="22632">MGKLFPAILFFILCGCAVRWGISPVYSPMGYTPYTETKSVFLESVSFSGNLTESSVDILGFRIKPENFLSKPIERHVEEAIKKEGEYSGLFIFKTRPESAEYLIKAEVKEFNFIIKIEEVPVKGEGYAYYYRVDMGMKLYCKVSKNGSNIISALYPSELSHATLFHYLGKWEILFTEDLNSLVFRAISQLFDDIERY</sequence>
<dbReference type="EMBL" id="DQWE01000150">
    <property type="protein sequence ID" value="HDI82775.1"/>
    <property type="molecule type" value="Genomic_DNA"/>
</dbReference>